<proteinExistence type="predicted"/>
<feature type="domain" description="Methyltransferase" evidence="1">
    <location>
        <begin position="64"/>
        <end position="185"/>
    </location>
</feature>
<dbReference type="OrthoDB" id="9808140at2"/>
<dbReference type="CDD" id="cd02440">
    <property type="entry name" value="AdoMet_MTases"/>
    <property type="match status" value="1"/>
</dbReference>
<dbReference type="PANTHER" id="PTHR42912:SF98">
    <property type="entry name" value="UNCHARACTERISED METHYLTRANSFERASE RV1498C"/>
    <property type="match status" value="1"/>
</dbReference>
<dbReference type="AlphaFoldDB" id="A0A4U6CQV0"/>
<dbReference type="EMBL" id="SZVO01000022">
    <property type="protein sequence ID" value="TKT86912.1"/>
    <property type="molecule type" value="Genomic_DNA"/>
</dbReference>
<organism evidence="2 3">
    <name type="scientific">Dyadobacter frigoris</name>
    <dbReference type="NCBI Taxonomy" id="2576211"/>
    <lineage>
        <taxon>Bacteria</taxon>
        <taxon>Pseudomonadati</taxon>
        <taxon>Bacteroidota</taxon>
        <taxon>Cytophagia</taxon>
        <taxon>Cytophagales</taxon>
        <taxon>Spirosomataceae</taxon>
        <taxon>Dyadobacter</taxon>
    </lineage>
</organism>
<dbReference type="GO" id="GO:0008168">
    <property type="term" value="F:methyltransferase activity"/>
    <property type="evidence" value="ECO:0007669"/>
    <property type="project" value="UniProtKB-KW"/>
</dbReference>
<dbReference type="GO" id="GO:0032259">
    <property type="term" value="P:methylation"/>
    <property type="evidence" value="ECO:0007669"/>
    <property type="project" value="UniProtKB-KW"/>
</dbReference>
<gene>
    <name evidence="2" type="ORF">FDK13_31180</name>
</gene>
<comment type="caution">
    <text evidence="2">The sequence shown here is derived from an EMBL/GenBank/DDBJ whole genome shotgun (WGS) entry which is preliminary data.</text>
</comment>
<keyword evidence="2" id="KW-0808">Transferase</keyword>
<dbReference type="RefSeq" id="WP_137343943.1">
    <property type="nucleotide sequence ID" value="NZ_BSQH01000023.1"/>
</dbReference>
<dbReference type="Pfam" id="PF13847">
    <property type="entry name" value="Methyltransf_31"/>
    <property type="match status" value="1"/>
</dbReference>
<accession>A0A4U6CQV0</accession>
<keyword evidence="3" id="KW-1185">Reference proteome</keyword>
<dbReference type="InterPro" id="IPR025714">
    <property type="entry name" value="Methyltranfer_dom"/>
</dbReference>
<reference evidence="2 3" key="1">
    <citation type="submission" date="2019-05" db="EMBL/GenBank/DDBJ databases">
        <title>Dyadobacter AR-3-8 sp. nov., isolated from arctic soil.</title>
        <authorList>
            <person name="Chaudhary D.K."/>
        </authorList>
    </citation>
    <scope>NUCLEOTIDE SEQUENCE [LARGE SCALE GENOMIC DNA]</scope>
    <source>
        <strain evidence="2 3">AR-3-8</strain>
    </source>
</reference>
<dbReference type="SUPFAM" id="SSF53335">
    <property type="entry name" value="S-adenosyl-L-methionine-dependent methyltransferases"/>
    <property type="match status" value="1"/>
</dbReference>
<evidence type="ECO:0000313" key="2">
    <source>
        <dbReference type="EMBL" id="TKT86912.1"/>
    </source>
</evidence>
<dbReference type="PANTHER" id="PTHR42912">
    <property type="entry name" value="METHYLTRANSFERASE"/>
    <property type="match status" value="1"/>
</dbReference>
<dbReference type="InterPro" id="IPR050508">
    <property type="entry name" value="Methyltransf_Superfamily"/>
</dbReference>
<protein>
    <submittedName>
        <fullName evidence="2">Class I SAM-dependent methyltransferase</fullName>
    </submittedName>
</protein>
<evidence type="ECO:0000313" key="3">
    <source>
        <dbReference type="Proteomes" id="UP000304900"/>
    </source>
</evidence>
<name>A0A4U6CQV0_9BACT</name>
<sequence>MITKLFPWIDKLFRDTDREHIRRTRNIRLIPDFKNRRGGKLSYAEWAHVIGIFQTIIYQNLEQKSGNKILDIGCGTGLLGISSEPFVSENGEYTGIDIMTDDINFCKEHYKSDNYKFIHLDVANPTYASDQSVILKSWPIQDESQDLVTALSVWTHMSEKDAIFYFSEIHRVLKKGGKAIITFFLLDEEYENSLGKRSDEPGRFHFTTQNGWIFDLSAYGSENWFTLKTAKHPEDAIAVTKEGLRILQETSGLKLVNYYPGNWKEIPGVFFQDILIFEK</sequence>
<dbReference type="Gene3D" id="3.40.50.150">
    <property type="entry name" value="Vaccinia Virus protein VP39"/>
    <property type="match status" value="1"/>
</dbReference>
<dbReference type="InterPro" id="IPR029063">
    <property type="entry name" value="SAM-dependent_MTases_sf"/>
</dbReference>
<keyword evidence="2" id="KW-0489">Methyltransferase</keyword>
<dbReference type="Proteomes" id="UP000304900">
    <property type="component" value="Unassembled WGS sequence"/>
</dbReference>
<evidence type="ECO:0000259" key="1">
    <source>
        <dbReference type="Pfam" id="PF13847"/>
    </source>
</evidence>